<evidence type="ECO:0000313" key="6">
    <source>
        <dbReference type="Proteomes" id="UP000050501"/>
    </source>
</evidence>
<dbReference type="EMBL" id="LGCM01000035">
    <property type="protein sequence ID" value="KPL81825.1"/>
    <property type="molecule type" value="Genomic_DNA"/>
</dbReference>
<keyword evidence="3" id="KW-1133">Transmembrane helix</keyword>
<evidence type="ECO:0000313" key="5">
    <source>
        <dbReference type="EMBL" id="KPL81825.1"/>
    </source>
</evidence>
<keyword evidence="3" id="KW-0472">Membrane</keyword>
<reference evidence="5 6" key="2">
    <citation type="submission" date="2015-07" db="EMBL/GenBank/DDBJ databases">
        <title>Genome sequence of Levilinea saccharolytica DSM 16555.</title>
        <authorList>
            <person name="Hemp J."/>
            <person name="Ward L.M."/>
            <person name="Pace L.A."/>
            <person name="Fischer W.W."/>
        </authorList>
    </citation>
    <scope>NUCLEOTIDE SEQUENCE [LARGE SCALE GENOMIC DNA]</scope>
    <source>
        <strain evidence="5 6">KIBI-1</strain>
    </source>
</reference>
<dbReference type="RefSeq" id="WP_062419693.1">
    <property type="nucleotide sequence ID" value="NZ_BBXZ01000176.1"/>
</dbReference>
<reference evidence="4" key="1">
    <citation type="journal article" date="2015" name="Genome Announc.">
        <title>Draft Genome Sequences of Anaerolinea thermolimosa IMO-1, Bellilinea caldifistulae GOMI-1, Leptolinea tardivitalis YMTK-2, Levilinea saccharolytica KIBI-1, Longilinea arvoryzae KOME-1, Previously Described as Members of the Class Anaerolineae (Chloroflexi).</title>
        <authorList>
            <person name="Matsuura N."/>
            <person name="Tourlousse M.D."/>
            <person name="Ohashi A."/>
            <person name="Hugenholtz P."/>
            <person name="Sekiguchi Y."/>
        </authorList>
    </citation>
    <scope>NUCLEOTIDE SEQUENCE</scope>
    <source>
        <strain evidence="4">KIBI-1</strain>
    </source>
</reference>
<evidence type="ECO:0000256" key="1">
    <source>
        <dbReference type="SAM" id="Coils"/>
    </source>
</evidence>
<evidence type="ECO:0000256" key="3">
    <source>
        <dbReference type="SAM" id="Phobius"/>
    </source>
</evidence>
<keyword evidence="6" id="KW-1185">Reference proteome</keyword>
<dbReference type="STRING" id="229921.ADN01_09585"/>
<dbReference type="EMBL" id="DF967975">
    <property type="protein sequence ID" value="GAP19412.1"/>
    <property type="molecule type" value="Genomic_DNA"/>
</dbReference>
<feature type="compositionally biased region" description="Basic and acidic residues" evidence="2">
    <location>
        <begin position="1"/>
        <end position="18"/>
    </location>
</feature>
<feature type="region of interest" description="Disordered" evidence="2">
    <location>
        <begin position="1"/>
        <end position="77"/>
    </location>
</feature>
<accession>A0A0M8JQD5</accession>
<dbReference type="AlphaFoldDB" id="A0A0M8JQD5"/>
<evidence type="ECO:0000313" key="4">
    <source>
        <dbReference type="EMBL" id="GAP19412.1"/>
    </source>
</evidence>
<feature type="coiled-coil region" evidence="1">
    <location>
        <begin position="129"/>
        <end position="170"/>
    </location>
</feature>
<sequence length="268" mass="28855">MTETLEPKPEETTEKTEQTPEGELPVQPETGEAPADAAAEGEAPIQPETSESPAAEEAPVLGEAEGGTPTEPPKPPLFRRVMGFLFNPETRLGRGMRAAVRIAGVTVGLLALGFLAAVLLLWRPSQQSLERTQAQLTDTQAQLSQAQEQAASLETQLTAARADRDQAQSLAARGQTRAQVLKVLYAVTTARMALERRDGQMAHKSLEDAQAQLNESLPSLQALSPADAERIASRLDLARSELPRDPATAATDLEILDRWLLELEAALQ</sequence>
<organism evidence="4">
    <name type="scientific">Levilinea saccharolytica</name>
    <dbReference type="NCBI Taxonomy" id="229921"/>
    <lineage>
        <taxon>Bacteria</taxon>
        <taxon>Bacillati</taxon>
        <taxon>Chloroflexota</taxon>
        <taxon>Anaerolineae</taxon>
        <taxon>Anaerolineales</taxon>
        <taxon>Anaerolineaceae</taxon>
        <taxon>Levilinea</taxon>
    </lineage>
</organism>
<protein>
    <submittedName>
        <fullName evidence="4">Uncharacterized protein</fullName>
    </submittedName>
</protein>
<keyword evidence="3" id="KW-0812">Transmembrane</keyword>
<gene>
    <name evidence="5" type="ORF">ADN01_09585</name>
    <name evidence="4" type="ORF">LSAC_03314</name>
</gene>
<proteinExistence type="predicted"/>
<feature type="transmembrane region" description="Helical" evidence="3">
    <location>
        <begin position="98"/>
        <end position="122"/>
    </location>
</feature>
<dbReference type="Proteomes" id="UP000050501">
    <property type="component" value="Unassembled WGS sequence"/>
</dbReference>
<keyword evidence="1" id="KW-0175">Coiled coil</keyword>
<feature type="compositionally biased region" description="Low complexity" evidence="2">
    <location>
        <begin position="19"/>
        <end position="69"/>
    </location>
</feature>
<evidence type="ECO:0000256" key="2">
    <source>
        <dbReference type="SAM" id="MobiDB-lite"/>
    </source>
</evidence>
<name>A0A0M8JQD5_9CHLR</name>